<evidence type="ECO:0000313" key="1">
    <source>
        <dbReference type="EMBL" id="OGK16249.1"/>
    </source>
</evidence>
<reference evidence="1 2" key="1">
    <citation type="journal article" date="2016" name="Nat. Commun.">
        <title>Thousands of microbial genomes shed light on interconnected biogeochemical processes in an aquifer system.</title>
        <authorList>
            <person name="Anantharaman K."/>
            <person name="Brown C.T."/>
            <person name="Hug L.A."/>
            <person name="Sharon I."/>
            <person name="Castelle C.J."/>
            <person name="Probst A.J."/>
            <person name="Thomas B.C."/>
            <person name="Singh A."/>
            <person name="Wilkins M.J."/>
            <person name="Karaoz U."/>
            <person name="Brodie E.L."/>
            <person name="Williams K.H."/>
            <person name="Hubbard S.S."/>
            <person name="Banfield J.F."/>
        </authorList>
    </citation>
    <scope>NUCLEOTIDE SEQUENCE [LARGE SCALE GENOMIC DNA]</scope>
</reference>
<comment type="caution">
    <text evidence="1">The sequence shown here is derived from an EMBL/GenBank/DDBJ whole genome shotgun (WGS) entry which is preliminary data.</text>
</comment>
<name>A0A1F7GBF3_9BACT</name>
<gene>
    <name evidence="1" type="ORF">A2774_04665</name>
</gene>
<dbReference type="Proteomes" id="UP000177208">
    <property type="component" value="Unassembled WGS sequence"/>
</dbReference>
<accession>A0A1F7GBF3</accession>
<organism evidence="1 2">
    <name type="scientific">Candidatus Roizmanbacteria bacterium RIFCSPHIGHO2_01_FULL_39_12c</name>
    <dbReference type="NCBI Taxonomy" id="1802031"/>
    <lineage>
        <taxon>Bacteria</taxon>
        <taxon>Candidatus Roizmaniibacteriota</taxon>
    </lineage>
</organism>
<sequence>MHSNFQNNHISYPLLKKEGRILQLISLLNREGRIKTTIPLLGKEGNQGRIDVLNFVYLNF</sequence>
<proteinExistence type="predicted"/>
<protein>
    <submittedName>
        <fullName evidence="1">Uncharacterized protein</fullName>
    </submittedName>
</protein>
<dbReference type="EMBL" id="MFZG01000025">
    <property type="protein sequence ID" value="OGK16249.1"/>
    <property type="molecule type" value="Genomic_DNA"/>
</dbReference>
<evidence type="ECO:0000313" key="2">
    <source>
        <dbReference type="Proteomes" id="UP000177208"/>
    </source>
</evidence>
<dbReference type="AlphaFoldDB" id="A0A1F7GBF3"/>